<proteinExistence type="predicted"/>
<dbReference type="Pfam" id="PF00005">
    <property type="entry name" value="ABC_tran"/>
    <property type="match status" value="1"/>
</dbReference>
<dbReference type="EMBL" id="CP092625">
    <property type="protein sequence ID" value="UMM43555.1"/>
    <property type="molecule type" value="Genomic_DNA"/>
</dbReference>
<dbReference type="PANTHER" id="PTHR24221:SF5">
    <property type="entry name" value="HALF TRANSPORTER (PGP RELATED)"/>
    <property type="match status" value="1"/>
</dbReference>
<evidence type="ECO:0000313" key="3">
    <source>
        <dbReference type="Proteomes" id="UP000829354"/>
    </source>
</evidence>
<dbReference type="PANTHER" id="PTHR24221">
    <property type="entry name" value="ATP-BINDING CASSETTE SUB-FAMILY B"/>
    <property type="match status" value="1"/>
</dbReference>
<evidence type="ECO:0000259" key="1">
    <source>
        <dbReference type="Pfam" id="PF00005"/>
    </source>
</evidence>
<dbReference type="InterPro" id="IPR027417">
    <property type="entry name" value="P-loop_NTPase"/>
</dbReference>
<dbReference type="GO" id="GO:0016887">
    <property type="term" value="F:ATP hydrolysis activity"/>
    <property type="evidence" value="ECO:0007669"/>
    <property type="project" value="InterPro"/>
</dbReference>
<dbReference type="GO" id="GO:0005524">
    <property type="term" value="F:ATP binding"/>
    <property type="evidence" value="ECO:0007669"/>
    <property type="project" value="InterPro"/>
</dbReference>
<keyword evidence="3" id="KW-1185">Reference proteome</keyword>
<dbReference type="InterPro" id="IPR003439">
    <property type="entry name" value="ABC_transporter-like_ATP-bd"/>
</dbReference>
<feature type="domain" description="ABC transporter" evidence="1">
    <location>
        <begin position="69"/>
        <end position="141"/>
    </location>
</feature>
<protein>
    <recommendedName>
        <fullName evidence="1">ABC transporter domain-containing protein</fullName>
    </recommendedName>
</protein>
<dbReference type="InterPro" id="IPR039421">
    <property type="entry name" value="Type_1_exporter"/>
</dbReference>
<evidence type="ECO:0000313" key="2">
    <source>
        <dbReference type="EMBL" id="UMM43555.1"/>
    </source>
</evidence>
<dbReference type="AlphaFoldDB" id="A0AAE9FHV0"/>
<reference evidence="2 3" key="1">
    <citation type="submission" date="2022-04" db="EMBL/GenBank/DDBJ databases">
        <title>Chromosome-level reference genomes for two strains of Caenorhabditis briggsae: an improved platform for comparative genomics.</title>
        <authorList>
            <person name="Stevens L."/>
            <person name="Andersen E."/>
        </authorList>
    </citation>
    <scope>NUCLEOTIDE SEQUENCE [LARGE SCALE GENOMIC DNA]</scope>
    <source>
        <strain evidence="2">VX34</strain>
        <tissue evidence="2">Whole-organism</tissue>
    </source>
</reference>
<dbReference type="Gene3D" id="3.40.50.300">
    <property type="entry name" value="P-loop containing nucleotide triphosphate hydrolases"/>
    <property type="match status" value="1"/>
</dbReference>
<gene>
    <name evidence="2" type="ORF">L5515_019017</name>
</gene>
<sequence length="198" mass="22086">MFSLNSLKAAYSPLVSGSCSKCGGVVQQTTKVVRCYEDNWILQKSHPHHESYPRIGLQSCNRNSRTNILNGISLSIEPGKTVALVGPRGNGKSTLVSLLQLFYSPQSGRILLDGTPIQQIDHRHYHTKIALVAQEQLFFPGPFGKIFSTELRMEPIISRVSVEVPNSRMYIFGKCYCVFGDQILIPLIIISVLMCRTM</sequence>
<dbReference type="Proteomes" id="UP000829354">
    <property type="component" value="Chromosome X"/>
</dbReference>
<dbReference type="SUPFAM" id="SSF52540">
    <property type="entry name" value="P-loop containing nucleoside triphosphate hydrolases"/>
    <property type="match status" value="1"/>
</dbReference>
<organism evidence="2 3">
    <name type="scientific">Caenorhabditis briggsae</name>
    <dbReference type="NCBI Taxonomy" id="6238"/>
    <lineage>
        <taxon>Eukaryota</taxon>
        <taxon>Metazoa</taxon>
        <taxon>Ecdysozoa</taxon>
        <taxon>Nematoda</taxon>
        <taxon>Chromadorea</taxon>
        <taxon>Rhabditida</taxon>
        <taxon>Rhabditina</taxon>
        <taxon>Rhabditomorpha</taxon>
        <taxon>Rhabditoidea</taxon>
        <taxon>Rhabditidae</taxon>
        <taxon>Peloderinae</taxon>
        <taxon>Caenorhabditis</taxon>
    </lineage>
</organism>
<name>A0AAE9FHV0_CAEBR</name>
<accession>A0AAE9FHV0</accession>